<sequence length="184" mass="20910">MKKAFILIDYSYDFIADQGALTTGQPGQALEQDILSYCQEFVDNGDYLVIAMDDHFEGDQYHPESKLFPPHNLHGSPGQQLYGAIQDYYEQVKTRNNVHFYYKTRYSAFAGTNLDQKLRERDIKDIYLAGVCTDICIIHTAVDAYNLGYTIHVPESCVASFNQAGHEWALNHFESALGAKVIRK</sequence>
<name>A0A095Z601_9BURK</name>
<feature type="domain" description="Isochorismatase-like" evidence="2">
    <location>
        <begin position="4"/>
        <end position="182"/>
    </location>
</feature>
<accession>A0A095Z601</accession>
<protein>
    <submittedName>
        <fullName evidence="3">Isochorismatase</fullName>
    </submittedName>
</protein>
<evidence type="ECO:0000259" key="2">
    <source>
        <dbReference type="Pfam" id="PF00857"/>
    </source>
</evidence>
<dbReference type="PANTHER" id="PTHR43540:SF10">
    <property type="entry name" value="ISOCHORISMATASE"/>
    <property type="match status" value="1"/>
</dbReference>
<dbReference type="Gene3D" id="3.40.50.850">
    <property type="entry name" value="Isochorismatase-like"/>
    <property type="match status" value="1"/>
</dbReference>
<dbReference type="InterPro" id="IPR000868">
    <property type="entry name" value="Isochorismatase-like_dom"/>
</dbReference>
<organism evidence="3 4">
    <name type="scientific">Oligella urethralis DNF00040</name>
    <dbReference type="NCBI Taxonomy" id="1401065"/>
    <lineage>
        <taxon>Bacteria</taxon>
        <taxon>Pseudomonadati</taxon>
        <taxon>Pseudomonadota</taxon>
        <taxon>Betaproteobacteria</taxon>
        <taxon>Burkholderiales</taxon>
        <taxon>Alcaligenaceae</taxon>
        <taxon>Oligella</taxon>
    </lineage>
</organism>
<dbReference type="RefSeq" id="WP_036559712.1">
    <property type="nucleotide sequence ID" value="NZ_JRNI01000029.1"/>
</dbReference>
<keyword evidence="1" id="KW-0378">Hydrolase</keyword>
<proteinExistence type="predicted"/>
<evidence type="ECO:0000313" key="3">
    <source>
        <dbReference type="EMBL" id="KGF30155.1"/>
    </source>
</evidence>
<dbReference type="InterPro" id="IPR050272">
    <property type="entry name" value="Isochorismatase-like_hydrls"/>
</dbReference>
<evidence type="ECO:0000256" key="1">
    <source>
        <dbReference type="ARBA" id="ARBA00022801"/>
    </source>
</evidence>
<evidence type="ECO:0000313" key="4">
    <source>
        <dbReference type="Proteomes" id="UP000029629"/>
    </source>
</evidence>
<dbReference type="OrthoDB" id="5360912at2"/>
<dbReference type="Pfam" id="PF00857">
    <property type="entry name" value="Isochorismatase"/>
    <property type="match status" value="1"/>
</dbReference>
<dbReference type="GO" id="GO:0016787">
    <property type="term" value="F:hydrolase activity"/>
    <property type="evidence" value="ECO:0007669"/>
    <property type="project" value="UniProtKB-KW"/>
</dbReference>
<comment type="caution">
    <text evidence="3">The sequence shown here is derived from an EMBL/GenBank/DDBJ whole genome shotgun (WGS) entry which is preliminary data.</text>
</comment>
<dbReference type="EMBL" id="JRNI01000029">
    <property type="protein sequence ID" value="KGF30155.1"/>
    <property type="molecule type" value="Genomic_DNA"/>
</dbReference>
<dbReference type="InterPro" id="IPR036380">
    <property type="entry name" value="Isochorismatase-like_sf"/>
</dbReference>
<gene>
    <name evidence="3" type="ORF">HMPREF2130_07745</name>
</gene>
<dbReference type="CDD" id="cd00431">
    <property type="entry name" value="cysteine_hydrolases"/>
    <property type="match status" value="1"/>
</dbReference>
<dbReference type="Proteomes" id="UP000029629">
    <property type="component" value="Unassembled WGS sequence"/>
</dbReference>
<dbReference type="AlphaFoldDB" id="A0A095Z601"/>
<dbReference type="eggNOG" id="COG1335">
    <property type="taxonomic scope" value="Bacteria"/>
</dbReference>
<keyword evidence="4" id="KW-1185">Reference proteome</keyword>
<dbReference type="PANTHER" id="PTHR43540">
    <property type="entry name" value="PEROXYUREIDOACRYLATE/UREIDOACRYLATE AMIDOHYDROLASE-RELATED"/>
    <property type="match status" value="1"/>
</dbReference>
<dbReference type="SUPFAM" id="SSF52499">
    <property type="entry name" value="Isochorismatase-like hydrolases"/>
    <property type="match status" value="1"/>
</dbReference>
<reference evidence="3 4" key="1">
    <citation type="submission" date="2014-07" db="EMBL/GenBank/DDBJ databases">
        <authorList>
            <person name="McCorrison J."/>
            <person name="Sanka R."/>
            <person name="Torralba M."/>
            <person name="Gillis M."/>
            <person name="Haft D.H."/>
            <person name="Methe B."/>
            <person name="Sutton G."/>
            <person name="Nelson K.E."/>
        </authorList>
    </citation>
    <scope>NUCLEOTIDE SEQUENCE [LARGE SCALE GENOMIC DNA]</scope>
    <source>
        <strain evidence="3 4">DNF00040</strain>
    </source>
</reference>